<organism evidence="1 2">
    <name type="scientific">Caligus rogercresseyi</name>
    <name type="common">Sea louse</name>
    <dbReference type="NCBI Taxonomy" id="217165"/>
    <lineage>
        <taxon>Eukaryota</taxon>
        <taxon>Metazoa</taxon>
        <taxon>Ecdysozoa</taxon>
        <taxon>Arthropoda</taxon>
        <taxon>Crustacea</taxon>
        <taxon>Multicrustacea</taxon>
        <taxon>Hexanauplia</taxon>
        <taxon>Copepoda</taxon>
        <taxon>Siphonostomatoida</taxon>
        <taxon>Caligidae</taxon>
        <taxon>Caligus</taxon>
    </lineage>
</organism>
<dbReference type="EMBL" id="CP045890">
    <property type="protein sequence ID" value="QQP55847.1"/>
    <property type="molecule type" value="Genomic_DNA"/>
</dbReference>
<sequence>MRQEVLKTPLKELSWKRPSQYVEVLSLVVPPTLGFENVQTCKQGEASLLTRRTDH</sequence>
<gene>
    <name evidence="1" type="ORF">FKW44_000307</name>
</gene>
<reference evidence="2" key="1">
    <citation type="submission" date="2021-01" db="EMBL/GenBank/DDBJ databases">
        <title>Caligus Genome Assembly.</title>
        <authorList>
            <person name="Gallardo-Escarate C."/>
        </authorList>
    </citation>
    <scope>NUCLEOTIDE SEQUENCE [LARGE SCALE GENOMIC DNA]</scope>
</reference>
<proteinExistence type="predicted"/>
<dbReference type="Proteomes" id="UP000595437">
    <property type="component" value="Chromosome 1"/>
</dbReference>
<keyword evidence="2" id="KW-1185">Reference proteome</keyword>
<evidence type="ECO:0000313" key="2">
    <source>
        <dbReference type="Proteomes" id="UP000595437"/>
    </source>
</evidence>
<evidence type="ECO:0000313" key="1">
    <source>
        <dbReference type="EMBL" id="QQP55847.1"/>
    </source>
</evidence>
<accession>A0A7T8KH44</accession>
<protein>
    <submittedName>
        <fullName evidence="1">Uncharacterized protein</fullName>
    </submittedName>
</protein>
<dbReference type="AlphaFoldDB" id="A0A7T8KH44"/>
<name>A0A7T8KH44_CALRO</name>